<dbReference type="Gramene" id="OGLUM10G19230.1">
    <property type="protein sequence ID" value="OGLUM10G19230.1"/>
    <property type="gene ID" value="OGLUM10G19230"/>
</dbReference>
<organism evidence="1">
    <name type="scientific">Oryza glumipatula</name>
    <dbReference type="NCBI Taxonomy" id="40148"/>
    <lineage>
        <taxon>Eukaryota</taxon>
        <taxon>Viridiplantae</taxon>
        <taxon>Streptophyta</taxon>
        <taxon>Embryophyta</taxon>
        <taxon>Tracheophyta</taxon>
        <taxon>Spermatophyta</taxon>
        <taxon>Magnoliopsida</taxon>
        <taxon>Liliopsida</taxon>
        <taxon>Poales</taxon>
        <taxon>Poaceae</taxon>
        <taxon>BOP clade</taxon>
        <taxon>Oryzoideae</taxon>
        <taxon>Oryzeae</taxon>
        <taxon>Oryzinae</taxon>
        <taxon>Oryza</taxon>
    </lineage>
</organism>
<dbReference type="HOGENOM" id="CLU_187153_0_0_1"/>
<reference evidence="1" key="2">
    <citation type="submission" date="2018-05" db="EMBL/GenBank/DDBJ databases">
        <title>OgluRS3 (Oryza glumaepatula Reference Sequence Version 3).</title>
        <authorList>
            <person name="Zhang J."/>
            <person name="Kudrna D."/>
            <person name="Lee S."/>
            <person name="Talag J."/>
            <person name="Welchert J."/>
            <person name="Wing R.A."/>
        </authorList>
    </citation>
    <scope>NUCLEOTIDE SEQUENCE [LARGE SCALE GENOMIC DNA]</scope>
</reference>
<dbReference type="EnsemblPlants" id="OGLUM10G19230.1">
    <property type="protein sequence ID" value="OGLUM10G19230.1"/>
    <property type="gene ID" value="OGLUM10G19230"/>
</dbReference>
<evidence type="ECO:0000313" key="1">
    <source>
        <dbReference type="EnsemblPlants" id="OGLUM10G19230.1"/>
    </source>
</evidence>
<dbReference type="AlphaFoldDB" id="A0A0E0BE07"/>
<reference evidence="1" key="1">
    <citation type="submission" date="2015-04" db="UniProtKB">
        <authorList>
            <consortium name="EnsemblPlants"/>
        </authorList>
    </citation>
    <scope>IDENTIFICATION</scope>
</reference>
<keyword evidence="2" id="KW-1185">Reference proteome</keyword>
<sequence>MASQTPSYTPPPRGRAAASGELGALTALSSSTITAHPPRGAAAGELGILSGHGAFYSTRTHLSSQSHHYRGFLRRWHLPSALRTWPLLVVAR</sequence>
<accession>A0A0E0BE07</accession>
<evidence type="ECO:0000313" key="2">
    <source>
        <dbReference type="Proteomes" id="UP000026961"/>
    </source>
</evidence>
<protein>
    <submittedName>
        <fullName evidence="1">Uncharacterized protein</fullName>
    </submittedName>
</protein>
<name>A0A0E0BE07_9ORYZ</name>
<proteinExistence type="predicted"/>
<dbReference type="Proteomes" id="UP000026961">
    <property type="component" value="Chromosome 10"/>
</dbReference>